<accession>S9WUL5</accession>
<proteinExistence type="inferred from homology"/>
<dbReference type="OrthoDB" id="238909at2759"/>
<feature type="region of interest" description="Disordered" evidence="4">
    <location>
        <begin position="229"/>
        <end position="263"/>
    </location>
</feature>
<dbReference type="EMBL" id="LR877152">
    <property type="protein sequence ID" value="CAD2217032.1"/>
    <property type="molecule type" value="Genomic_DNA"/>
</dbReference>
<dbReference type="SUPFAM" id="SSF55658">
    <property type="entry name" value="L9 N-domain-like"/>
    <property type="match status" value="1"/>
</dbReference>
<keyword evidence="7" id="KW-1185">Reference proteome</keyword>
<dbReference type="VEuPathDB" id="TriTrypDB:ADEAN_000451000"/>
<reference evidence="6 7" key="1">
    <citation type="submission" date="2020-08" db="EMBL/GenBank/DDBJ databases">
        <authorList>
            <person name="Newling K."/>
            <person name="Davey J."/>
            <person name="Forrester S."/>
        </authorList>
    </citation>
    <scope>NUCLEOTIDE SEQUENCE [LARGE SCALE GENOMIC DNA]</scope>
    <source>
        <strain evidence="7">Crithidia deanei Carvalho (ATCC PRA-265)</strain>
    </source>
</reference>
<dbReference type="GO" id="GO:1990904">
    <property type="term" value="C:ribonucleoprotein complex"/>
    <property type="evidence" value="ECO:0007669"/>
    <property type="project" value="UniProtKB-KW"/>
</dbReference>
<feature type="domain" description="Ribosomal protein L9" evidence="5">
    <location>
        <begin position="130"/>
        <end position="161"/>
    </location>
</feature>
<evidence type="ECO:0000313" key="7">
    <source>
        <dbReference type="Proteomes" id="UP000515908"/>
    </source>
</evidence>
<evidence type="ECO:0000313" key="6">
    <source>
        <dbReference type="EMBL" id="CAD2217032.1"/>
    </source>
</evidence>
<keyword evidence="2 6" id="KW-0689">Ribosomal protein</keyword>
<dbReference type="AlphaFoldDB" id="S9WUL5"/>
<evidence type="ECO:0000256" key="4">
    <source>
        <dbReference type="SAM" id="MobiDB-lite"/>
    </source>
</evidence>
<feature type="compositionally biased region" description="Basic residues" evidence="4">
    <location>
        <begin position="247"/>
        <end position="263"/>
    </location>
</feature>
<dbReference type="Proteomes" id="UP000515908">
    <property type="component" value="Chromosome 08"/>
</dbReference>
<name>S9WUL5_9TRYP</name>
<organism evidence="6 7">
    <name type="scientific">Angomonas deanei</name>
    <dbReference type="NCBI Taxonomy" id="59799"/>
    <lineage>
        <taxon>Eukaryota</taxon>
        <taxon>Discoba</taxon>
        <taxon>Euglenozoa</taxon>
        <taxon>Kinetoplastea</taxon>
        <taxon>Metakinetoplastina</taxon>
        <taxon>Trypanosomatida</taxon>
        <taxon>Trypanosomatidae</taxon>
        <taxon>Strigomonadinae</taxon>
        <taxon>Angomonas</taxon>
    </lineage>
</organism>
<dbReference type="InterPro" id="IPR009027">
    <property type="entry name" value="Ribosomal_bL9/RNase_H1_N"/>
</dbReference>
<sequence length="263" mass="30375">MKRSCVALVAPWVPGARMDNKVTMPPPPGGEVGGQFGVSVGYSDRLAKTPYWKRMALSNYSLRMKENETRYPMSHYRPGEYDIRYTVTPYPDHIKHRPFLEVGEPRQIPLVKIPVLFLVNLFNEEKGVWFGKKHETVYVSRDFAREELIPQRYAIYATEEAYRAVGLPVIRHAIHEEIPKTAHDYKKLLEKQSYNEERWKYSVEYLFRRYEAGPPQLLDKSEDDWDGVEELAASEGGAGGSGDQVAKRKGPIKQRKARKIKLF</sequence>
<protein>
    <submittedName>
        <fullName evidence="6">Ribosomal protein L9, N-terminal domain containing protein, putative</fullName>
    </submittedName>
</protein>
<evidence type="ECO:0000256" key="3">
    <source>
        <dbReference type="ARBA" id="ARBA00023274"/>
    </source>
</evidence>
<evidence type="ECO:0000256" key="2">
    <source>
        <dbReference type="ARBA" id="ARBA00022980"/>
    </source>
</evidence>
<dbReference type="GO" id="GO:0005840">
    <property type="term" value="C:ribosome"/>
    <property type="evidence" value="ECO:0007669"/>
    <property type="project" value="UniProtKB-KW"/>
</dbReference>
<dbReference type="InterPro" id="IPR036935">
    <property type="entry name" value="Ribosomal_bL9_N_sf"/>
</dbReference>
<dbReference type="Pfam" id="PF01281">
    <property type="entry name" value="Ribosomal_L9_N"/>
    <property type="match status" value="1"/>
</dbReference>
<gene>
    <name evidence="6" type="ORF">ADEAN_000451000</name>
</gene>
<dbReference type="InterPro" id="IPR020070">
    <property type="entry name" value="Ribosomal_bL9_N"/>
</dbReference>
<keyword evidence="3" id="KW-0687">Ribonucleoprotein</keyword>
<evidence type="ECO:0000259" key="5">
    <source>
        <dbReference type="Pfam" id="PF01281"/>
    </source>
</evidence>
<evidence type="ECO:0000256" key="1">
    <source>
        <dbReference type="ARBA" id="ARBA00010605"/>
    </source>
</evidence>
<dbReference type="Gene3D" id="3.40.5.10">
    <property type="entry name" value="Ribosomal protein L9, N-terminal domain"/>
    <property type="match status" value="1"/>
</dbReference>
<comment type="similarity">
    <text evidence="1">Belongs to the bacterial ribosomal protein bL9 family.</text>
</comment>